<accession>A0A915J7S3</accession>
<dbReference type="GO" id="GO:0000122">
    <property type="term" value="P:negative regulation of transcription by RNA polymerase II"/>
    <property type="evidence" value="ECO:0007669"/>
    <property type="project" value="TreeGrafter"/>
</dbReference>
<dbReference type="GO" id="GO:0007420">
    <property type="term" value="P:brain development"/>
    <property type="evidence" value="ECO:0007669"/>
    <property type="project" value="TreeGrafter"/>
</dbReference>
<dbReference type="InterPro" id="IPR050140">
    <property type="entry name" value="SRY-related_HMG-box_TF-like"/>
</dbReference>
<sequence>MNMTSSESNHVKRPMNAFMVWSRGQRRKMAQDNPKMHNSEISKRLGQEWKTLNDEQKRPFIDEAKRLRALHMREHPDYKYRPRRKAKNGQNFNKQKDKLPFHYSYIPTGPIGDSLALAARAPFSAFEVDKARAAFFHHQSVNPALAMQAAGFYPMTNAFDASCASAGHHLTAQQQHQQQQAIAEKLSPLQKVDLTSAFYPGLYPAAAMAASSLFNAAAAANYGGGAAGAYVGQLPPGATAHHPSTTAAASPMSSYMNIFFGGGGSLGNNKSGGATSNASESANNNVHNSTNSANSPTNSSSASTNVSSSFNSSGMT</sequence>
<evidence type="ECO:0000256" key="5">
    <source>
        <dbReference type="SAM" id="MobiDB-lite"/>
    </source>
</evidence>
<dbReference type="GO" id="GO:0001228">
    <property type="term" value="F:DNA-binding transcription activator activity, RNA polymerase II-specific"/>
    <property type="evidence" value="ECO:0007669"/>
    <property type="project" value="TreeGrafter"/>
</dbReference>
<dbReference type="GO" id="GO:0030182">
    <property type="term" value="P:neuron differentiation"/>
    <property type="evidence" value="ECO:0007669"/>
    <property type="project" value="TreeGrafter"/>
</dbReference>
<dbReference type="SMART" id="SM00398">
    <property type="entry name" value="HMG"/>
    <property type="match status" value="1"/>
</dbReference>
<keyword evidence="2 4" id="KW-0238">DNA-binding</keyword>
<comment type="subcellular location">
    <subcellularLocation>
        <location evidence="1">Nucleus</location>
    </subcellularLocation>
</comment>
<dbReference type="Gene3D" id="1.10.30.10">
    <property type="entry name" value="High mobility group box domain"/>
    <property type="match status" value="1"/>
</dbReference>
<dbReference type="FunFam" id="1.10.30.10:FF:000002">
    <property type="entry name" value="transcription factor Sox-2"/>
    <property type="match status" value="1"/>
</dbReference>
<dbReference type="Proteomes" id="UP000887565">
    <property type="component" value="Unplaced"/>
</dbReference>
<dbReference type="InterPro" id="IPR036910">
    <property type="entry name" value="HMG_box_dom_sf"/>
</dbReference>
<dbReference type="GO" id="GO:0000978">
    <property type="term" value="F:RNA polymerase II cis-regulatory region sequence-specific DNA binding"/>
    <property type="evidence" value="ECO:0007669"/>
    <property type="project" value="TreeGrafter"/>
</dbReference>
<proteinExistence type="predicted"/>
<feature type="domain" description="HMG box" evidence="6">
    <location>
        <begin position="11"/>
        <end position="79"/>
    </location>
</feature>
<dbReference type="CDD" id="cd01388">
    <property type="entry name" value="HMG-box_SoxB"/>
    <property type="match status" value="1"/>
</dbReference>
<reference evidence="8" key="1">
    <citation type="submission" date="2022-11" db="UniProtKB">
        <authorList>
            <consortium name="WormBaseParasite"/>
        </authorList>
    </citation>
    <scope>IDENTIFICATION</scope>
</reference>
<dbReference type="PROSITE" id="PS50118">
    <property type="entry name" value="HMG_BOX_2"/>
    <property type="match status" value="1"/>
</dbReference>
<evidence type="ECO:0000313" key="7">
    <source>
        <dbReference type="Proteomes" id="UP000887565"/>
    </source>
</evidence>
<dbReference type="AlphaFoldDB" id="A0A915J7S3"/>
<name>A0A915J7S3_ROMCU</name>
<dbReference type="PANTHER" id="PTHR10270:SF324">
    <property type="entry name" value="SOX DOMAIN-CONTAINING PROTEIN DICHAETE-RELATED"/>
    <property type="match status" value="1"/>
</dbReference>
<feature type="DNA-binding region" description="HMG box" evidence="4">
    <location>
        <begin position="11"/>
        <end position="79"/>
    </location>
</feature>
<dbReference type="SUPFAM" id="SSF47095">
    <property type="entry name" value="HMG-box"/>
    <property type="match status" value="1"/>
</dbReference>
<evidence type="ECO:0000259" key="6">
    <source>
        <dbReference type="PROSITE" id="PS50118"/>
    </source>
</evidence>
<evidence type="ECO:0000313" key="8">
    <source>
        <dbReference type="WBParaSite" id="nRc.2.0.1.t22190-RA"/>
    </source>
</evidence>
<keyword evidence="3 4" id="KW-0539">Nucleus</keyword>
<evidence type="ECO:0000256" key="3">
    <source>
        <dbReference type="ARBA" id="ARBA00023242"/>
    </source>
</evidence>
<dbReference type="PANTHER" id="PTHR10270">
    <property type="entry name" value="SOX TRANSCRIPTION FACTOR"/>
    <property type="match status" value="1"/>
</dbReference>
<dbReference type="GO" id="GO:0005634">
    <property type="term" value="C:nucleus"/>
    <property type="evidence" value="ECO:0007669"/>
    <property type="project" value="UniProtKB-SubCell"/>
</dbReference>
<dbReference type="InterPro" id="IPR009071">
    <property type="entry name" value="HMG_box_dom"/>
</dbReference>
<dbReference type="WBParaSite" id="nRc.2.0.1.t22190-RA">
    <property type="protein sequence ID" value="nRc.2.0.1.t22190-RA"/>
    <property type="gene ID" value="nRc.2.0.1.g22190"/>
</dbReference>
<organism evidence="7 8">
    <name type="scientific">Romanomermis culicivorax</name>
    <name type="common">Nematode worm</name>
    <dbReference type="NCBI Taxonomy" id="13658"/>
    <lineage>
        <taxon>Eukaryota</taxon>
        <taxon>Metazoa</taxon>
        <taxon>Ecdysozoa</taxon>
        <taxon>Nematoda</taxon>
        <taxon>Enoplea</taxon>
        <taxon>Dorylaimia</taxon>
        <taxon>Mermithida</taxon>
        <taxon>Mermithoidea</taxon>
        <taxon>Mermithidae</taxon>
        <taxon>Romanomermis</taxon>
    </lineage>
</organism>
<evidence type="ECO:0000256" key="4">
    <source>
        <dbReference type="PROSITE-ProRule" id="PRU00267"/>
    </source>
</evidence>
<evidence type="ECO:0000256" key="2">
    <source>
        <dbReference type="ARBA" id="ARBA00023125"/>
    </source>
</evidence>
<dbReference type="Pfam" id="PF00505">
    <property type="entry name" value="HMG_box"/>
    <property type="match status" value="1"/>
</dbReference>
<protein>
    <submittedName>
        <fullName evidence="8">HMG box domain-containing protein</fullName>
    </submittedName>
</protein>
<keyword evidence="7" id="KW-1185">Reference proteome</keyword>
<evidence type="ECO:0000256" key="1">
    <source>
        <dbReference type="ARBA" id="ARBA00004123"/>
    </source>
</evidence>
<feature type="region of interest" description="Disordered" evidence="5">
    <location>
        <begin position="271"/>
        <end position="316"/>
    </location>
</feature>